<keyword evidence="1" id="KW-1133">Transmembrane helix</keyword>
<gene>
    <name evidence="3" type="ORF">ACFFVF_09515</name>
</gene>
<dbReference type="InterPro" id="IPR050879">
    <property type="entry name" value="Acyltransferase_3"/>
</dbReference>
<feature type="transmembrane region" description="Helical" evidence="1">
    <location>
        <begin position="12"/>
        <end position="33"/>
    </location>
</feature>
<evidence type="ECO:0000259" key="2">
    <source>
        <dbReference type="Pfam" id="PF01757"/>
    </source>
</evidence>
<comment type="caution">
    <text evidence="3">The sequence shown here is derived from an EMBL/GenBank/DDBJ whole genome shotgun (WGS) entry which is preliminary data.</text>
</comment>
<feature type="transmembrane region" description="Helical" evidence="1">
    <location>
        <begin position="53"/>
        <end position="71"/>
    </location>
</feature>
<feature type="transmembrane region" description="Helical" evidence="1">
    <location>
        <begin position="237"/>
        <end position="259"/>
    </location>
</feature>
<keyword evidence="3" id="KW-0012">Acyltransferase</keyword>
<feature type="transmembrane region" description="Helical" evidence="1">
    <location>
        <begin position="169"/>
        <end position="187"/>
    </location>
</feature>
<feature type="transmembrane region" description="Helical" evidence="1">
    <location>
        <begin position="338"/>
        <end position="358"/>
    </location>
</feature>
<organism evidence="3 4">
    <name type="scientific">Flavobacterium jumunjinense</name>
    <dbReference type="NCBI Taxonomy" id="998845"/>
    <lineage>
        <taxon>Bacteria</taxon>
        <taxon>Pseudomonadati</taxon>
        <taxon>Bacteroidota</taxon>
        <taxon>Flavobacteriia</taxon>
        <taxon>Flavobacteriales</taxon>
        <taxon>Flavobacteriaceae</taxon>
        <taxon>Flavobacterium</taxon>
    </lineage>
</organism>
<evidence type="ECO:0000256" key="1">
    <source>
        <dbReference type="SAM" id="Phobius"/>
    </source>
</evidence>
<reference evidence="3 4" key="1">
    <citation type="submission" date="2024-09" db="EMBL/GenBank/DDBJ databases">
        <authorList>
            <person name="Sun Q."/>
            <person name="Mori K."/>
        </authorList>
    </citation>
    <scope>NUCLEOTIDE SEQUENCE [LARGE SCALE GENOMIC DNA]</scope>
    <source>
        <strain evidence="3 4">CECT 7955</strain>
    </source>
</reference>
<evidence type="ECO:0000313" key="4">
    <source>
        <dbReference type="Proteomes" id="UP001589607"/>
    </source>
</evidence>
<protein>
    <submittedName>
        <fullName evidence="3">Acyltransferase family protein</fullName>
        <ecNumber evidence="3">2.3.-.-</ecNumber>
    </submittedName>
</protein>
<sequence>MNTNNKQRIFGLDLMRAVAILMVLSSHVLWVYPNKKNIITSAFEVFGLWGVEIFFVLSGFLIGGILYRSYLTTSFGKQEIFVFLKRRWFRTLPNYYLVLIINIGLAYYIGYEAKALWKYFFFLQNFSTTMLPFFPESWSLSVEEFTYLLLPLLLFVSLFIKVKNKSIRFISVIGLSMLFFFLTKLYFSYTATSNNMTDWNLSLKSVVIYRVDAVLIGVAMVWIYHNYTNIWKKNKRICFLLGTLILMFIFGGVSYFRIYIDSNPFFWNVLYLPINSIGFALFLPVLSQWKTSKQFFAKPIEFVSLVSYSVYLIHYCIVLQLMKFWIDTTKYTMMQLHIFTVAYLITTFTLSFLLYTYYEKPMMNRRDR</sequence>
<dbReference type="Proteomes" id="UP001589607">
    <property type="component" value="Unassembled WGS sequence"/>
</dbReference>
<feature type="domain" description="Acyltransferase 3" evidence="2">
    <location>
        <begin position="11"/>
        <end position="355"/>
    </location>
</feature>
<dbReference type="InterPro" id="IPR002656">
    <property type="entry name" value="Acyl_transf_3_dom"/>
</dbReference>
<keyword evidence="1" id="KW-0812">Transmembrane</keyword>
<dbReference type="EC" id="2.3.-.-" evidence="3"/>
<dbReference type="RefSeq" id="WP_236456819.1">
    <property type="nucleotide sequence ID" value="NZ_CBCSGE010000018.1"/>
</dbReference>
<proteinExistence type="predicted"/>
<dbReference type="PANTHER" id="PTHR23028:SF53">
    <property type="entry name" value="ACYL_TRANSF_3 DOMAIN-CONTAINING PROTEIN"/>
    <property type="match status" value="1"/>
</dbReference>
<feature type="transmembrane region" description="Helical" evidence="1">
    <location>
        <begin position="92"/>
        <end position="111"/>
    </location>
</feature>
<keyword evidence="3" id="KW-0808">Transferase</keyword>
<feature type="transmembrane region" description="Helical" evidence="1">
    <location>
        <begin position="305"/>
        <end position="326"/>
    </location>
</feature>
<keyword evidence="1" id="KW-0472">Membrane</keyword>
<keyword evidence="4" id="KW-1185">Reference proteome</keyword>
<dbReference type="PANTHER" id="PTHR23028">
    <property type="entry name" value="ACETYLTRANSFERASE"/>
    <property type="match status" value="1"/>
</dbReference>
<feature type="transmembrane region" description="Helical" evidence="1">
    <location>
        <begin position="145"/>
        <end position="162"/>
    </location>
</feature>
<dbReference type="Pfam" id="PF01757">
    <property type="entry name" value="Acyl_transf_3"/>
    <property type="match status" value="1"/>
</dbReference>
<name>A0ABV5GN48_9FLAO</name>
<accession>A0ABV5GN48</accession>
<dbReference type="GO" id="GO:0016746">
    <property type="term" value="F:acyltransferase activity"/>
    <property type="evidence" value="ECO:0007669"/>
    <property type="project" value="UniProtKB-KW"/>
</dbReference>
<evidence type="ECO:0000313" key="3">
    <source>
        <dbReference type="EMBL" id="MFB9096752.1"/>
    </source>
</evidence>
<feature type="transmembrane region" description="Helical" evidence="1">
    <location>
        <begin position="265"/>
        <end position="285"/>
    </location>
</feature>
<dbReference type="EMBL" id="JBHMEY010000020">
    <property type="protein sequence ID" value="MFB9096752.1"/>
    <property type="molecule type" value="Genomic_DNA"/>
</dbReference>
<feature type="transmembrane region" description="Helical" evidence="1">
    <location>
        <begin position="207"/>
        <end position="225"/>
    </location>
</feature>